<gene>
    <name evidence="9 12" type="primary">gmk</name>
    <name evidence="12" type="ORF">O4J56_23915</name>
</gene>
<dbReference type="SUPFAM" id="SSF52540">
    <property type="entry name" value="P-loop containing nucleoside triphosphate hydrolases"/>
    <property type="match status" value="1"/>
</dbReference>
<protein>
    <recommendedName>
        <fullName evidence="3 9">Guanylate kinase</fullName>
        <ecNumber evidence="2 9">2.7.4.8</ecNumber>
    </recommendedName>
    <alternativeName>
        <fullName evidence="8 9">GMP kinase</fullName>
    </alternativeName>
</protein>
<keyword evidence="7 9" id="KW-0067">ATP-binding</keyword>
<comment type="catalytic activity">
    <reaction evidence="9">
        <text>GMP + ATP = GDP + ADP</text>
        <dbReference type="Rhea" id="RHEA:20780"/>
        <dbReference type="ChEBI" id="CHEBI:30616"/>
        <dbReference type="ChEBI" id="CHEBI:58115"/>
        <dbReference type="ChEBI" id="CHEBI:58189"/>
        <dbReference type="ChEBI" id="CHEBI:456216"/>
        <dbReference type="EC" id="2.7.4.8"/>
    </reaction>
</comment>
<dbReference type="PANTHER" id="PTHR23117">
    <property type="entry name" value="GUANYLATE KINASE-RELATED"/>
    <property type="match status" value="1"/>
</dbReference>
<evidence type="ECO:0000256" key="2">
    <source>
        <dbReference type="ARBA" id="ARBA00012961"/>
    </source>
</evidence>
<feature type="region of interest" description="Disordered" evidence="10">
    <location>
        <begin position="1"/>
        <end position="21"/>
    </location>
</feature>
<dbReference type="EC" id="2.7.4.8" evidence="2 9"/>
<dbReference type="NCBIfam" id="TIGR03263">
    <property type="entry name" value="guanyl_kin"/>
    <property type="match status" value="1"/>
</dbReference>
<keyword evidence="13" id="KW-1185">Reference proteome</keyword>
<evidence type="ECO:0000256" key="9">
    <source>
        <dbReference type="HAMAP-Rule" id="MF_00328"/>
    </source>
</evidence>
<feature type="domain" description="Guanylate kinase-like" evidence="11">
    <location>
        <begin position="16"/>
        <end position="194"/>
    </location>
</feature>
<comment type="similarity">
    <text evidence="1 9">Belongs to the guanylate kinase family.</text>
</comment>
<accession>A0ABT4U9W9</accession>
<evidence type="ECO:0000256" key="1">
    <source>
        <dbReference type="ARBA" id="ARBA00005790"/>
    </source>
</evidence>
<proteinExistence type="inferred from homology"/>
<reference evidence="12 13" key="1">
    <citation type="submission" date="2023-01" db="EMBL/GenBank/DDBJ databases">
        <title>Draft genome sequence of Nocardiopsis sp. RSe5-2 isolated from halophytes.</title>
        <authorList>
            <person name="Duangmal K."/>
            <person name="Chantavorakit T."/>
        </authorList>
    </citation>
    <scope>NUCLEOTIDE SEQUENCE [LARGE SCALE GENOMIC DNA]</scope>
    <source>
        <strain evidence="12 13">RSe5-2</strain>
    </source>
</reference>
<dbReference type="CDD" id="cd00071">
    <property type="entry name" value="GMPK"/>
    <property type="match status" value="1"/>
</dbReference>
<comment type="subcellular location">
    <subcellularLocation>
        <location evidence="9">Cytoplasm</location>
    </subcellularLocation>
</comment>
<evidence type="ECO:0000256" key="3">
    <source>
        <dbReference type="ARBA" id="ARBA00016296"/>
    </source>
</evidence>
<evidence type="ECO:0000313" key="13">
    <source>
        <dbReference type="Proteomes" id="UP001527866"/>
    </source>
</evidence>
<evidence type="ECO:0000256" key="5">
    <source>
        <dbReference type="ARBA" id="ARBA00022741"/>
    </source>
</evidence>
<keyword evidence="5 9" id="KW-0547">Nucleotide-binding</keyword>
<sequence length="198" mass="21861">MPTSPIDAEDAGAPARRLTVLSGPSGVGKSTVVKKLRADHPEVWLSVSVTTRAPRPGETDGVEYFFAAPEEFDRMVAEGRMLEWAEFAGNRYGTPRAPVEERLRAGTPVLLEIDLQGARQVRASMPDSFHVFLAPPSWEELVRRLTGRGTEPPEVVRRRLDAARTEMAAEKEFDATLVNTSVEDVRDELLALIQAPRV</sequence>
<feature type="binding site" evidence="9">
    <location>
        <begin position="23"/>
        <end position="30"/>
    </location>
    <ligand>
        <name>ATP</name>
        <dbReference type="ChEBI" id="CHEBI:30616"/>
    </ligand>
</feature>
<comment type="caution">
    <text evidence="12">The sequence shown here is derived from an EMBL/GenBank/DDBJ whole genome shotgun (WGS) entry which is preliminary data.</text>
</comment>
<evidence type="ECO:0000256" key="6">
    <source>
        <dbReference type="ARBA" id="ARBA00022777"/>
    </source>
</evidence>
<dbReference type="HAMAP" id="MF_00328">
    <property type="entry name" value="Guanylate_kinase"/>
    <property type="match status" value="1"/>
</dbReference>
<organism evidence="12 13">
    <name type="scientific">Nocardiopsis endophytica</name>
    <dbReference type="NCBI Taxonomy" id="3018445"/>
    <lineage>
        <taxon>Bacteria</taxon>
        <taxon>Bacillati</taxon>
        <taxon>Actinomycetota</taxon>
        <taxon>Actinomycetes</taxon>
        <taxon>Streptosporangiales</taxon>
        <taxon>Nocardiopsidaceae</taxon>
        <taxon>Nocardiopsis</taxon>
    </lineage>
</organism>
<evidence type="ECO:0000256" key="8">
    <source>
        <dbReference type="ARBA" id="ARBA00030128"/>
    </source>
</evidence>
<dbReference type="PANTHER" id="PTHR23117:SF13">
    <property type="entry name" value="GUANYLATE KINASE"/>
    <property type="match status" value="1"/>
</dbReference>
<evidence type="ECO:0000256" key="10">
    <source>
        <dbReference type="SAM" id="MobiDB-lite"/>
    </source>
</evidence>
<dbReference type="RefSeq" id="WP_270688825.1">
    <property type="nucleotide sequence ID" value="NZ_JAQFWQ010000087.1"/>
</dbReference>
<dbReference type="PROSITE" id="PS50052">
    <property type="entry name" value="GUANYLATE_KINASE_2"/>
    <property type="match status" value="1"/>
</dbReference>
<keyword evidence="4 9" id="KW-0808">Transferase</keyword>
<dbReference type="InterPro" id="IPR008144">
    <property type="entry name" value="Guanylate_kin-like_dom"/>
</dbReference>
<keyword evidence="9" id="KW-0963">Cytoplasm</keyword>
<dbReference type="SMART" id="SM00072">
    <property type="entry name" value="GuKc"/>
    <property type="match status" value="1"/>
</dbReference>
<dbReference type="Gene3D" id="3.30.63.10">
    <property type="entry name" value="Guanylate Kinase phosphate binding domain"/>
    <property type="match status" value="1"/>
</dbReference>
<evidence type="ECO:0000259" key="11">
    <source>
        <dbReference type="PROSITE" id="PS50052"/>
    </source>
</evidence>
<evidence type="ECO:0000256" key="4">
    <source>
        <dbReference type="ARBA" id="ARBA00022679"/>
    </source>
</evidence>
<dbReference type="Proteomes" id="UP001527866">
    <property type="component" value="Unassembled WGS sequence"/>
</dbReference>
<dbReference type="InterPro" id="IPR008145">
    <property type="entry name" value="GK/Ca_channel_bsu"/>
</dbReference>
<comment type="function">
    <text evidence="9">Essential for recycling GMP and indirectly, cGMP.</text>
</comment>
<dbReference type="InterPro" id="IPR017665">
    <property type="entry name" value="Guanylate_kinase"/>
</dbReference>
<name>A0ABT4U9W9_9ACTN</name>
<dbReference type="InterPro" id="IPR027417">
    <property type="entry name" value="P-loop_NTPase"/>
</dbReference>
<evidence type="ECO:0000313" key="12">
    <source>
        <dbReference type="EMBL" id="MDA2813712.1"/>
    </source>
</evidence>
<dbReference type="Gene3D" id="3.40.50.300">
    <property type="entry name" value="P-loop containing nucleotide triphosphate hydrolases"/>
    <property type="match status" value="1"/>
</dbReference>
<dbReference type="GO" id="GO:0004385">
    <property type="term" value="F:GMP kinase activity"/>
    <property type="evidence" value="ECO:0007669"/>
    <property type="project" value="UniProtKB-EC"/>
</dbReference>
<dbReference type="EMBL" id="JAQFWQ010000087">
    <property type="protein sequence ID" value="MDA2813712.1"/>
    <property type="molecule type" value="Genomic_DNA"/>
</dbReference>
<dbReference type="Pfam" id="PF00625">
    <property type="entry name" value="Guanylate_kin"/>
    <property type="match status" value="1"/>
</dbReference>
<keyword evidence="6 9" id="KW-0418">Kinase</keyword>
<evidence type="ECO:0000256" key="7">
    <source>
        <dbReference type="ARBA" id="ARBA00022840"/>
    </source>
</evidence>